<evidence type="ECO:0000313" key="4">
    <source>
        <dbReference type="Proteomes" id="UP000315226"/>
    </source>
</evidence>
<dbReference type="Pfam" id="PF13471">
    <property type="entry name" value="Transglut_core3"/>
    <property type="match status" value="1"/>
</dbReference>
<dbReference type="Proteomes" id="UP000315226">
    <property type="component" value="Unassembled WGS sequence"/>
</dbReference>
<dbReference type="RefSeq" id="WP_141299776.1">
    <property type="nucleotide sequence ID" value="NZ_BJMN01000039.1"/>
</dbReference>
<dbReference type="OrthoDB" id="583768at2"/>
<feature type="domain" description="Microcin J25-processing protein McjB C-terminal" evidence="2">
    <location>
        <begin position="19"/>
        <end position="124"/>
    </location>
</feature>
<evidence type="ECO:0000256" key="1">
    <source>
        <dbReference type="SAM" id="Phobius"/>
    </source>
</evidence>
<keyword evidence="4" id="KW-1185">Reference proteome</keyword>
<evidence type="ECO:0000313" key="3">
    <source>
        <dbReference type="EMBL" id="GEB60139.1"/>
    </source>
</evidence>
<keyword evidence="1" id="KW-0472">Membrane</keyword>
<dbReference type="EMBL" id="BJMN01000039">
    <property type="protein sequence ID" value="GEB60139.1"/>
    <property type="molecule type" value="Genomic_DNA"/>
</dbReference>
<keyword evidence="1" id="KW-1133">Transmembrane helix</keyword>
<dbReference type="InterPro" id="IPR032708">
    <property type="entry name" value="McjB_C"/>
</dbReference>
<protein>
    <recommendedName>
        <fullName evidence="2">Microcin J25-processing protein McjB C-terminal domain-containing protein</fullName>
    </recommendedName>
</protein>
<keyword evidence="1" id="KW-0812">Transmembrane</keyword>
<reference evidence="3 4" key="1">
    <citation type="submission" date="2019-06" db="EMBL/GenBank/DDBJ databases">
        <title>Whole genome shotgun sequence of Streptomyces gardneri NBRC 12865.</title>
        <authorList>
            <person name="Hosoyama A."/>
            <person name="Uohara A."/>
            <person name="Ohji S."/>
            <person name="Ichikawa N."/>
        </authorList>
    </citation>
    <scope>NUCLEOTIDE SEQUENCE [LARGE SCALE GENOMIC DNA]</scope>
    <source>
        <strain evidence="3 4">NBRC 12865</strain>
    </source>
</reference>
<sequence>MVPVPLDTPTLPERILAAVGLALSLTLSRLPLRYRIATVRALRRLPSASRRRVVCLDTAVRHVTPTWWPGRIACMEISLATVLATALTGRRASWALGARRLPDAAHAWVDTAEGPVGHDVGDGADRPYTRVLSIP</sequence>
<dbReference type="NCBIfam" id="NF033537">
    <property type="entry name" value="lasso_biosyn_B2"/>
    <property type="match status" value="1"/>
</dbReference>
<gene>
    <name evidence="3" type="ORF">SGA01_57440</name>
</gene>
<proteinExistence type="predicted"/>
<feature type="transmembrane region" description="Helical" evidence="1">
    <location>
        <begin position="15"/>
        <end position="32"/>
    </location>
</feature>
<comment type="caution">
    <text evidence="3">The sequence shown here is derived from an EMBL/GenBank/DDBJ whole genome shotgun (WGS) entry which is preliminary data.</text>
</comment>
<dbReference type="InterPro" id="IPR053521">
    <property type="entry name" value="McjB-like"/>
</dbReference>
<evidence type="ECO:0000259" key="2">
    <source>
        <dbReference type="Pfam" id="PF13471"/>
    </source>
</evidence>
<dbReference type="AlphaFoldDB" id="A0A4Y3RS16"/>
<organism evidence="3 4">
    <name type="scientific">Streptomyces gardneri</name>
    <dbReference type="NCBI Taxonomy" id="66892"/>
    <lineage>
        <taxon>Bacteria</taxon>
        <taxon>Bacillati</taxon>
        <taxon>Actinomycetota</taxon>
        <taxon>Actinomycetes</taxon>
        <taxon>Kitasatosporales</taxon>
        <taxon>Streptomycetaceae</taxon>
        <taxon>Streptomyces</taxon>
    </lineage>
</organism>
<name>A0A4Y3RS16_9ACTN</name>
<accession>A0A4Y3RS16</accession>